<name>A0A0D8FSC8_9ACTN</name>
<protein>
    <submittedName>
        <fullName evidence="1">Uncharacterized protein</fullName>
    </submittedName>
</protein>
<accession>A0A0D8FSC8</accession>
<gene>
    <name evidence="1" type="ORF">FEAC_20370</name>
</gene>
<sequence length="72" mass="7746">MSEGIGECLLLNMSFPTVSILVGHPALEVDQLRVTTPSVHLNSCPHFGALSYLAVCQAKHVDPSDVLLCITR</sequence>
<evidence type="ECO:0000313" key="2">
    <source>
        <dbReference type="Proteomes" id="UP000032336"/>
    </source>
</evidence>
<reference evidence="1 2" key="1">
    <citation type="submission" date="2015-01" db="EMBL/GenBank/DDBJ databases">
        <title>Draft genome of the acidophilic iron oxidizer Ferrimicrobium acidiphilum strain T23.</title>
        <authorList>
            <person name="Poehlein A."/>
            <person name="Eisen S."/>
            <person name="Schloemann M."/>
            <person name="Johnson B.D."/>
            <person name="Daniel R."/>
            <person name="Muehling M."/>
        </authorList>
    </citation>
    <scope>NUCLEOTIDE SEQUENCE [LARGE SCALE GENOMIC DNA]</scope>
    <source>
        <strain evidence="1 2">T23</strain>
    </source>
</reference>
<keyword evidence="2" id="KW-1185">Reference proteome</keyword>
<organism evidence="1 2">
    <name type="scientific">Ferrimicrobium acidiphilum DSM 19497</name>
    <dbReference type="NCBI Taxonomy" id="1121877"/>
    <lineage>
        <taxon>Bacteria</taxon>
        <taxon>Bacillati</taxon>
        <taxon>Actinomycetota</taxon>
        <taxon>Acidimicrobiia</taxon>
        <taxon>Acidimicrobiales</taxon>
        <taxon>Acidimicrobiaceae</taxon>
        <taxon>Ferrimicrobium</taxon>
    </lineage>
</organism>
<proteinExistence type="predicted"/>
<evidence type="ECO:0000313" key="1">
    <source>
        <dbReference type="EMBL" id="KJE76175.1"/>
    </source>
</evidence>
<dbReference type="Proteomes" id="UP000032336">
    <property type="component" value="Unassembled WGS sequence"/>
</dbReference>
<comment type="caution">
    <text evidence="1">The sequence shown here is derived from an EMBL/GenBank/DDBJ whole genome shotgun (WGS) entry which is preliminary data.</text>
</comment>
<dbReference type="AlphaFoldDB" id="A0A0D8FSC8"/>
<dbReference type="EMBL" id="JXUW01000020">
    <property type="protein sequence ID" value="KJE76175.1"/>
    <property type="molecule type" value="Genomic_DNA"/>
</dbReference>